<evidence type="ECO:0000313" key="18">
    <source>
        <dbReference type="EMBL" id="OII76098.1"/>
    </source>
</evidence>
<dbReference type="SUPFAM" id="SSF102114">
    <property type="entry name" value="Radical SAM enzymes"/>
    <property type="match status" value="1"/>
</dbReference>
<gene>
    <name evidence="18" type="ORF">cand_006870</name>
</gene>
<keyword evidence="11" id="KW-0408">Iron</keyword>
<keyword evidence="15" id="KW-1133">Transmembrane helix</keyword>
<evidence type="ECO:0000256" key="6">
    <source>
        <dbReference type="ARBA" id="ARBA00022485"/>
    </source>
</evidence>
<dbReference type="NCBIfam" id="TIGR00089">
    <property type="entry name" value="MiaB/RimO family radical SAM methylthiotransferase"/>
    <property type="match status" value="1"/>
</dbReference>
<sequence length="548" mass="61498">MITYNRRSILVTLAVGLTGITGYYLLKSLRGHKGRIQDLIKILKPTSSCNSDNSSCSCGDSLKVKTAQSNKLSVVKRDHENNKVPGIGRIMMRNFGCNHNRSDSESMNGLLVEYGYEIVNELDDCDLIVINSCTVKGPSEMSCKNLVETALNKKKFVVVTGCIPQAERTLPWLKNVSVLGVSYIHRIVEIVELTLQGNIVEMISMNSDLSAISTATKQDKATSSRLPPLSLPKIRRNSLVEIITVSVGCLGNCTYCKTKYSRGNLGSYTIETILNRVKTSLKEGIKQIWLTSEDTGAYGKDIGTNLSSLIYQILNIIPPDVMIRIGMTNPPYILNQIQDMVEVLSHPNVFEFLHIPVQSGSNKVLTNMRRDYTREDFCKLVDEISNQLSLITIATDIICGFPGETEEDHQDTVELIKKYKFPVINISKFYPRPGTPAAKMKAVPNGISKRRSLEITNIFHSLKHNEELLEKLRLNTKYNLSTSISDIIVRVWFIENSDISIHTIGHTKQYTKVIVEKDDKLLGKVALVKLIKPERWHFEGEVISLLEF</sequence>
<accession>A0A1J4MPB2</accession>
<dbReference type="Proteomes" id="UP000186804">
    <property type="component" value="Unassembled WGS sequence"/>
</dbReference>
<dbReference type="OrthoDB" id="1730074at2759"/>
<dbReference type="GO" id="GO:0051539">
    <property type="term" value="F:4 iron, 4 sulfur cluster binding"/>
    <property type="evidence" value="ECO:0007669"/>
    <property type="project" value="UniProtKB-KW"/>
</dbReference>
<dbReference type="FunFam" id="3.80.30.20:FF:000002">
    <property type="entry name" value="threonylcarbamoyladenosine tRNA methylthiotransferase isoform X2"/>
    <property type="match status" value="1"/>
</dbReference>
<organism evidence="18 19">
    <name type="scientific">Cryptosporidium andersoni</name>
    <dbReference type="NCBI Taxonomy" id="117008"/>
    <lineage>
        <taxon>Eukaryota</taxon>
        <taxon>Sar</taxon>
        <taxon>Alveolata</taxon>
        <taxon>Apicomplexa</taxon>
        <taxon>Conoidasida</taxon>
        <taxon>Coccidia</taxon>
        <taxon>Eucoccidiorida</taxon>
        <taxon>Eimeriorina</taxon>
        <taxon>Cryptosporidiidae</taxon>
        <taxon>Cryptosporidium</taxon>
    </lineage>
</organism>
<dbReference type="VEuPathDB" id="CryptoDB:cand_006870"/>
<dbReference type="SFLD" id="SFLDS00029">
    <property type="entry name" value="Radical_SAM"/>
    <property type="match status" value="1"/>
</dbReference>
<dbReference type="PROSITE" id="PS51918">
    <property type="entry name" value="RADICAL_SAM"/>
    <property type="match status" value="1"/>
</dbReference>
<evidence type="ECO:0000256" key="13">
    <source>
        <dbReference type="ARBA" id="ARBA00031213"/>
    </source>
</evidence>
<feature type="domain" description="Radical SAM core" evidence="17">
    <location>
        <begin position="235"/>
        <end position="465"/>
    </location>
</feature>
<dbReference type="Pfam" id="PF00919">
    <property type="entry name" value="UPF0004"/>
    <property type="match status" value="1"/>
</dbReference>
<evidence type="ECO:0000259" key="16">
    <source>
        <dbReference type="PROSITE" id="PS51449"/>
    </source>
</evidence>
<dbReference type="GO" id="GO:0035598">
    <property type="term" value="F:tRNA (N(6)-L-threonylcarbamoyladenosine(37)-C(2))-methylthiotransferase activity"/>
    <property type="evidence" value="ECO:0007669"/>
    <property type="project" value="UniProtKB-EC"/>
</dbReference>
<keyword evidence="10" id="KW-0479">Metal-binding</keyword>
<dbReference type="SMART" id="SM00729">
    <property type="entry name" value="Elp3"/>
    <property type="match status" value="1"/>
</dbReference>
<comment type="catalytic activity">
    <reaction evidence="14">
        <text>N(6)-L-threonylcarbamoyladenosine(37) in tRNA + (sulfur carrier)-SH + AH2 + 2 S-adenosyl-L-methionine = 2-methylsulfanyl-N(6)-L-threonylcarbamoyladenosine(37) in tRNA + (sulfur carrier)-H + 5'-deoxyadenosine + L-methionine + A + S-adenosyl-L-homocysteine + 2 H(+)</text>
        <dbReference type="Rhea" id="RHEA:37075"/>
        <dbReference type="Rhea" id="RHEA-COMP:10163"/>
        <dbReference type="Rhea" id="RHEA-COMP:11092"/>
        <dbReference type="Rhea" id="RHEA-COMP:14737"/>
        <dbReference type="Rhea" id="RHEA-COMP:14739"/>
        <dbReference type="ChEBI" id="CHEBI:13193"/>
        <dbReference type="ChEBI" id="CHEBI:15378"/>
        <dbReference type="ChEBI" id="CHEBI:17319"/>
        <dbReference type="ChEBI" id="CHEBI:17499"/>
        <dbReference type="ChEBI" id="CHEBI:29917"/>
        <dbReference type="ChEBI" id="CHEBI:57844"/>
        <dbReference type="ChEBI" id="CHEBI:57856"/>
        <dbReference type="ChEBI" id="CHEBI:59789"/>
        <dbReference type="ChEBI" id="CHEBI:64428"/>
        <dbReference type="ChEBI" id="CHEBI:74418"/>
        <dbReference type="ChEBI" id="CHEBI:74420"/>
        <dbReference type="EC" id="2.8.4.5"/>
    </reaction>
</comment>
<dbReference type="NCBIfam" id="TIGR01578">
    <property type="entry name" value="MiaB-like-B"/>
    <property type="match status" value="1"/>
</dbReference>
<protein>
    <recommendedName>
        <fullName evidence="5">Threonylcarbamoyladenosine tRNA methylthiotransferase</fullName>
        <ecNumber evidence="4">2.8.4.5</ecNumber>
    </recommendedName>
    <alternativeName>
        <fullName evidence="13">tRNA-t(6)A37 methylthiotransferase</fullName>
    </alternativeName>
</protein>
<keyword evidence="15" id="KW-0472">Membrane</keyword>
<comment type="cofactor">
    <cofactor evidence="1">
        <name>[4Fe-4S] cluster</name>
        <dbReference type="ChEBI" id="CHEBI:49883"/>
    </cofactor>
</comment>
<evidence type="ECO:0000313" key="19">
    <source>
        <dbReference type="Proteomes" id="UP000186804"/>
    </source>
</evidence>
<evidence type="ECO:0000256" key="15">
    <source>
        <dbReference type="SAM" id="Phobius"/>
    </source>
</evidence>
<feature type="domain" description="MTTase N-terminal" evidence="16">
    <location>
        <begin position="88"/>
        <end position="196"/>
    </location>
</feature>
<evidence type="ECO:0000256" key="12">
    <source>
        <dbReference type="ARBA" id="ARBA00023014"/>
    </source>
</evidence>
<dbReference type="InterPro" id="IPR006466">
    <property type="entry name" value="MiaB-like_arc_euk"/>
</dbReference>
<evidence type="ECO:0000256" key="1">
    <source>
        <dbReference type="ARBA" id="ARBA00001966"/>
    </source>
</evidence>
<evidence type="ECO:0000256" key="11">
    <source>
        <dbReference type="ARBA" id="ARBA00023004"/>
    </source>
</evidence>
<evidence type="ECO:0000256" key="10">
    <source>
        <dbReference type="ARBA" id="ARBA00022723"/>
    </source>
</evidence>
<evidence type="ECO:0000256" key="3">
    <source>
        <dbReference type="ARBA" id="ARBA00008616"/>
    </source>
</evidence>
<keyword evidence="6" id="KW-0004">4Fe-4S</keyword>
<dbReference type="InterPro" id="IPR006638">
    <property type="entry name" value="Elp3/MiaA/NifB-like_rSAM"/>
</dbReference>
<evidence type="ECO:0000256" key="7">
    <source>
        <dbReference type="ARBA" id="ARBA00022679"/>
    </source>
</evidence>
<dbReference type="AlphaFoldDB" id="A0A1J4MPB2"/>
<keyword evidence="8" id="KW-0949">S-adenosyl-L-methionine</keyword>
<keyword evidence="19" id="KW-1185">Reference proteome</keyword>
<dbReference type="Pfam" id="PF04055">
    <property type="entry name" value="Radical_SAM"/>
    <property type="match status" value="1"/>
</dbReference>
<dbReference type="InterPro" id="IPR007197">
    <property type="entry name" value="rSAM"/>
</dbReference>
<dbReference type="SFLD" id="SFLDG01082">
    <property type="entry name" value="B12-binding_domain_containing"/>
    <property type="match status" value="1"/>
</dbReference>
<dbReference type="GO" id="GO:0005783">
    <property type="term" value="C:endoplasmic reticulum"/>
    <property type="evidence" value="ECO:0007669"/>
    <property type="project" value="TreeGrafter"/>
</dbReference>
<evidence type="ECO:0000256" key="2">
    <source>
        <dbReference type="ARBA" id="ARBA00002399"/>
    </source>
</evidence>
<dbReference type="EMBL" id="LRBS01000068">
    <property type="protein sequence ID" value="OII76098.1"/>
    <property type="molecule type" value="Genomic_DNA"/>
</dbReference>
<keyword evidence="9" id="KW-0819">tRNA processing</keyword>
<dbReference type="PROSITE" id="PS51449">
    <property type="entry name" value="MTTASE_N"/>
    <property type="match status" value="1"/>
</dbReference>
<dbReference type="InterPro" id="IPR058240">
    <property type="entry name" value="rSAM_sf"/>
</dbReference>
<keyword evidence="7" id="KW-0808">Transferase</keyword>
<evidence type="ECO:0000256" key="8">
    <source>
        <dbReference type="ARBA" id="ARBA00022691"/>
    </source>
</evidence>
<feature type="transmembrane region" description="Helical" evidence="15">
    <location>
        <begin position="6"/>
        <end position="26"/>
    </location>
</feature>
<evidence type="ECO:0000256" key="5">
    <source>
        <dbReference type="ARBA" id="ARBA00018810"/>
    </source>
</evidence>
<dbReference type="PROSITE" id="PS01278">
    <property type="entry name" value="MTTASE_RADICAL"/>
    <property type="match status" value="1"/>
</dbReference>
<dbReference type="InterPro" id="IPR005839">
    <property type="entry name" value="Methylthiotransferase"/>
</dbReference>
<proteinExistence type="inferred from homology"/>
<dbReference type="PANTHER" id="PTHR11918">
    <property type="entry name" value="RADICAL SAM PROTEINS"/>
    <property type="match status" value="1"/>
</dbReference>
<comment type="similarity">
    <text evidence="3">Belongs to the methylthiotransferase family. CDKAL1 subfamily.</text>
</comment>
<evidence type="ECO:0000256" key="4">
    <source>
        <dbReference type="ARBA" id="ARBA00013273"/>
    </source>
</evidence>
<keyword evidence="15" id="KW-0812">Transmembrane</keyword>
<dbReference type="PANTHER" id="PTHR11918:SF45">
    <property type="entry name" value="THREONYLCARBAMOYLADENOSINE TRNA METHYLTHIOTRANSFERASE"/>
    <property type="match status" value="1"/>
</dbReference>
<dbReference type="InterPro" id="IPR023404">
    <property type="entry name" value="rSAM_horseshoe"/>
</dbReference>
<dbReference type="Gene3D" id="3.40.50.12160">
    <property type="entry name" value="Methylthiotransferase, N-terminal domain"/>
    <property type="match status" value="1"/>
</dbReference>
<comment type="caution">
    <text evidence="18">The sequence shown here is derived from an EMBL/GenBank/DDBJ whole genome shotgun (WGS) entry which is preliminary data.</text>
</comment>
<dbReference type="GO" id="GO:0046872">
    <property type="term" value="F:metal ion binding"/>
    <property type="evidence" value="ECO:0007669"/>
    <property type="project" value="UniProtKB-KW"/>
</dbReference>
<name>A0A1J4MPB2_9CRYT</name>
<evidence type="ECO:0000256" key="9">
    <source>
        <dbReference type="ARBA" id="ARBA00022694"/>
    </source>
</evidence>
<dbReference type="RefSeq" id="XP_067067944.1">
    <property type="nucleotide sequence ID" value="XM_067210927.1"/>
</dbReference>
<dbReference type="InterPro" id="IPR020612">
    <property type="entry name" value="Methylthiotransferase_CS"/>
</dbReference>
<dbReference type="GeneID" id="92364872"/>
<dbReference type="EC" id="2.8.4.5" evidence="4"/>
<dbReference type="InterPro" id="IPR038135">
    <property type="entry name" value="Methylthiotransferase_N_sf"/>
</dbReference>
<reference evidence="18 19" key="1">
    <citation type="submission" date="2016-10" db="EMBL/GenBank/DDBJ databases">
        <title>Reductive evolution of mitochondrial metabolism and differential evolution of invasion-related proteins in Cryptosporidium.</title>
        <authorList>
            <person name="Liu S."/>
            <person name="Roellig D.M."/>
            <person name="Guo Y."/>
            <person name="Li N."/>
            <person name="Frace M.A."/>
            <person name="Tang K."/>
            <person name="Zhang L."/>
            <person name="Feng Y."/>
            <person name="Xiao L."/>
        </authorList>
    </citation>
    <scope>NUCLEOTIDE SEQUENCE [LARGE SCALE GENOMIC DNA]</scope>
    <source>
        <strain evidence="18">30847</strain>
    </source>
</reference>
<evidence type="ECO:0000256" key="14">
    <source>
        <dbReference type="ARBA" id="ARBA00051661"/>
    </source>
</evidence>
<comment type="function">
    <text evidence="2">Catalyzes the methylthiolation of N6-threonylcarbamoyladenosine (t(6)A), leading to the formation of 2-methylthio-N6-threonylcarbamoyladenosine (ms(2)t(6)A) at position 37 in tRNAs that read codons beginning with adenine.</text>
</comment>
<keyword evidence="12" id="KW-0411">Iron-sulfur</keyword>
<evidence type="ECO:0000259" key="17">
    <source>
        <dbReference type="PROSITE" id="PS51918"/>
    </source>
</evidence>
<dbReference type="Gene3D" id="3.80.30.20">
    <property type="entry name" value="tm_1862 like domain"/>
    <property type="match status" value="1"/>
</dbReference>
<dbReference type="InterPro" id="IPR013848">
    <property type="entry name" value="Methylthiotransferase_N"/>
</dbReference>